<sequence length="49" mass="5678">MPRKNAMRDNVSAVRSQLPHLSNLSREKIELALLHFESNVDETVEAFKR</sequence>
<name>A0A8S3CI92_9BILA</name>
<reference evidence="1" key="1">
    <citation type="submission" date="2021-02" db="EMBL/GenBank/DDBJ databases">
        <authorList>
            <person name="Nowell W R."/>
        </authorList>
    </citation>
    <scope>NUCLEOTIDE SEQUENCE</scope>
</reference>
<organism evidence="1 3">
    <name type="scientific">Rotaria magnacalcarata</name>
    <dbReference type="NCBI Taxonomy" id="392030"/>
    <lineage>
        <taxon>Eukaryota</taxon>
        <taxon>Metazoa</taxon>
        <taxon>Spiralia</taxon>
        <taxon>Gnathifera</taxon>
        <taxon>Rotifera</taxon>
        <taxon>Eurotatoria</taxon>
        <taxon>Bdelloidea</taxon>
        <taxon>Philodinida</taxon>
        <taxon>Philodinidae</taxon>
        <taxon>Rotaria</taxon>
    </lineage>
</organism>
<evidence type="ECO:0000313" key="2">
    <source>
        <dbReference type="EMBL" id="CAF5001848.1"/>
    </source>
</evidence>
<dbReference type="Proteomes" id="UP000681967">
    <property type="component" value="Unassembled WGS sequence"/>
</dbReference>
<dbReference type="Proteomes" id="UP000681720">
    <property type="component" value="Unassembled WGS sequence"/>
</dbReference>
<dbReference type="AlphaFoldDB" id="A0A8S3CI92"/>
<comment type="caution">
    <text evidence="1">The sequence shown here is derived from an EMBL/GenBank/DDBJ whole genome shotgun (WGS) entry which is preliminary data.</text>
</comment>
<accession>A0A8S3CI92</accession>
<dbReference type="EMBL" id="CAJOBH010207131">
    <property type="protein sequence ID" value="CAF5001848.1"/>
    <property type="molecule type" value="Genomic_DNA"/>
</dbReference>
<feature type="non-terminal residue" evidence="1">
    <location>
        <position position="49"/>
    </location>
</feature>
<dbReference type="EMBL" id="CAJOBJ010182392">
    <property type="protein sequence ID" value="CAF4923244.1"/>
    <property type="molecule type" value="Genomic_DNA"/>
</dbReference>
<gene>
    <name evidence="2" type="ORF">BYL167_LOCUS55454</name>
    <name evidence="1" type="ORF">GIL414_LOCUS52929</name>
</gene>
<evidence type="ECO:0000313" key="3">
    <source>
        <dbReference type="Proteomes" id="UP000681720"/>
    </source>
</evidence>
<protein>
    <submittedName>
        <fullName evidence="1">Uncharacterized protein</fullName>
    </submittedName>
</protein>
<proteinExistence type="predicted"/>
<evidence type="ECO:0000313" key="1">
    <source>
        <dbReference type="EMBL" id="CAF4923244.1"/>
    </source>
</evidence>